<keyword evidence="1" id="KW-0812">Transmembrane</keyword>
<evidence type="ECO:0000256" key="1">
    <source>
        <dbReference type="SAM" id="Phobius"/>
    </source>
</evidence>
<dbReference type="RefSeq" id="WP_338096583.1">
    <property type="nucleotide sequence ID" value="NZ_JAWDKB010000006.1"/>
</dbReference>
<name>A0AAE4SBT0_9EURY</name>
<dbReference type="AlphaFoldDB" id="A0AAE4SBT0"/>
<sequence>MFTISSLQITLDYFVIWFTGFFDALDQINLIDLGSLGYYTLFNFFQSMIILEVISILWWIFRGRIDT</sequence>
<accession>A0AAE4SBT0</accession>
<gene>
    <name evidence="2" type="ORF">McpCs1_14710</name>
</gene>
<proteinExistence type="predicted"/>
<evidence type="ECO:0000313" key="3">
    <source>
        <dbReference type="Proteomes" id="UP001283212"/>
    </source>
</evidence>
<dbReference type="Proteomes" id="UP001283212">
    <property type="component" value="Unassembled WGS sequence"/>
</dbReference>
<keyword evidence="1" id="KW-1133">Transmembrane helix</keyword>
<organism evidence="2 3">
    <name type="scientific">Methanorbis rubei</name>
    <dbReference type="NCBI Taxonomy" id="3028300"/>
    <lineage>
        <taxon>Archaea</taxon>
        <taxon>Methanobacteriati</taxon>
        <taxon>Methanobacteriota</taxon>
        <taxon>Stenosarchaea group</taxon>
        <taxon>Methanomicrobia</taxon>
        <taxon>Methanomicrobiales</taxon>
        <taxon>Methanocorpusculaceae</taxon>
        <taxon>Methanorbis</taxon>
    </lineage>
</organism>
<keyword evidence="3" id="KW-1185">Reference proteome</keyword>
<dbReference type="EMBL" id="JAWDKB010000006">
    <property type="protein sequence ID" value="MDV0444077.1"/>
    <property type="molecule type" value="Genomic_DNA"/>
</dbReference>
<evidence type="ECO:0000313" key="2">
    <source>
        <dbReference type="EMBL" id="MDV0444077.1"/>
    </source>
</evidence>
<feature type="transmembrane region" description="Helical" evidence="1">
    <location>
        <begin position="36"/>
        <end position="61"/>
    </location>
</feature>
<protein>
    <submittedName>
        <fullName evidence="2">Uncharacterized protein</fullName>
    </submittedName>
</protein>
<reference evidence="2 3" key="1">
    <citation type="submission" date="2023-06" db="EMBL/GenBank/DDBJ databases">
        <title>Genome sequence of Methancorpusculaceae sp. Cs1.</title>
        <authorList>
            <person name="Protasov E."/>
            <person name="Platt K."/>
            <person name="Poehlein A."/>
            <person name="Daniel R."/>
            <person name="Brune A."/>
        </authorList>
    </citation>
    <scope>NUCLEOTIDE SEQUENCE [LARGE SCALE GENOMIC DNA]</scope>
    <source>
        <strain evidence="2 3">Cs1</strain>
    </source>
</reference>
<comment type="caution">
    <text evidence="2">The sequence shown here is derived from an EMBL/GenBank/DDBJ whole genome shotgun (WGS) entry which is preliminary data.</text>
</comment>
<keyword evidence="1" id="KW-0472">Membrane</keyword>